<keyword evidence="3" id="KW-1185">Reference proteome</keyword>
<feature type="compositionally biased region" description="Polar residues" evidence="1">
    <location>
        <begin position="89"/>
        <end position="101"/>
    </location>
</feature>
<reference evidence="2 3" key="2">
    <citation type="submission" date="2019-01" db="EMBL/GenBank/DDBJ databases">
        <title>A chromosome length genome reference of the Java medaka (oryzias javanicus).</title>
        <authorList>
            <person name="Herpin A."/>
            <person name="Takehana Y."/>
            <person name="Naruse K."/>
            <person name="Ansai S."/>
            <person name="Kawaguchi M."/>
        </authorList>
    </citation>
    <scope>NUCLEOTIDE SEQUENCE [LARGE SCALE GENOMIC DNA]</scope>
    <source>
        <strain evidence="2">RS831</strain>
        <tissue evidence="2">Whole body</tissue>
    </source>
</reference>
<protein>
    <submittedName>
        <fullName evidence="2">Uncharacterized protein</fullName>
    </submittedName>
</protein>
<feature type="region of interest" description="Disordered" evidence="1">
    <location>
        <begin position="70"/>
        <end position="101"/>
    </location>
</feature>
<gene>
    <name evidence="2" type="ORF">OJAV_G00130700</name>
</gene>
<organism evidence="2 3">
    <name type="scientific">Oryzias javanicus</name>
    <name type="common">Javanese ricefish</name>
    <name type="synonym">Aplocheilus javanicus</name>
    <dbReference type="NCBI Taxonomy" id="123683"/>
    <lineage>
        <taxon>Eukaryota</taxon>
        <taxon>Metazoa</taxon>
        <taxon>Chordata</taxon>
        <taxon>Craniata</taxon>
        <taxon>Vertebrata</taxon>
        <taxon>Euteleostomi</taxon>
        <taxon>Actinopterygii</taxon>
        <taxon>Neopterygii</taxon>
        <taxon>Teleostei</taxon>
        <taxon>Neoteleostei</taxon>
        <taxon>Acanthomorphata</taxon>
        <taxon>Ovalentaria</taxon>
        <taxon>Atherinomorphae</taxon>
        <taxon>Beloniformes</taxon>
        <taxon>Adrianichthyidae</taxon>
        <taxon>Oryziinae</taxon>
        <taxon>Oryzias</taxon>
    </lineage>
</organism>
<proteinExistence type="predicted"/>
<evidence type="ECO:0000313" key="3">
    <source>
        <dbReference type="Proteomes" id="UP000283210"/>
    </source>
</evidence>
<name>A0A3S2MDF4_ORYJA</name>
<dbReference type="EMBL" id="CM012449">
    <property type="protein sequence ID" value="RVE64950.1"/>
    <property type="molecule type" value="Genomic_DNA"/>
</dbReference>
<dbReference type="Proteomes" id="UP000283210">
    <property type="component" value="Chromosome 13"/>
</dbReference>
<sequence length="101" mass="10488">MTGCGCFTTDLGGNPPDGEPINPLEMRAAGNTSAAASPDLPSSTQIHGDISHLLHQLCAATHVELAHIHGGASARSGRRQRPAVRSALQGPSVQHQGQLHR</sequence>
<evidence type="ECO:0000313" key="2">
    <source>
        <dbReference type="EMBL" id="RVE64950.1"/>
    </source>
</evidence>
<evidence type="ECO:0000256" key="1">
    <source>
        <dbReference type="SAM" id="MobiDB-lite"/>
    </source>
</evidence>
<accession>A0A3S2MDF4</accession>
<reference evidence="2 3" key="1">
    <citation type="submission" date="2018-11" db="EMBL/GenBank/DDBJ databases">
        <authorList>
            <person name="Lopez-Roques C."/>
            <person name="Donnadieu C."/>
            <person name="Bouchez O."/>
            <person name="Klopp C."/>
            <person name="Cabau C."/>
            <person name="Zahm M."/>
        </authorList>
    </citation>
    <scope>NUCLEOTIDE SEQUENCE [LARGE SCALE GENOMIC DNA]</scope>
    <source>
        <strain evidence="2">RS831</strain>
        <tissue evidence="2">Whole body</tissue>
    </source>
</reference>
<dbReference type="AlphaFoldDB" id="A0A3S2MDF4"/>
<feature type="region of interest" description="Disordered" evidence="1">
    <location>
        <begin position="1"/>
        <end position="22"/>
    </location>
</feature>